<dbReference type="InterPro" id="IPR004665">
    <property type="entry name" value="Term_rho"/>
</dbReference>
<dbReference type="NCBIfam" id="NF006886">
    <property type="entry name" value="PRK09376.1"/>
    <property type="match status" value="1"/>
</dbReference>
<evidence type="ECO:0000256" key="3">
    <source>
        <dbReference type="ARBA" id="ARBA00022801"/>
    </source>
</evidence>
<accession>A0ABU0IVX4</accession>
<evidence type="ECO:0000256" key="4">
    <source>
        <dbReference type="ARBA" id="ARBA00022806"/>
    </source>
</evidence>
<evidence type="ECO:0000256" key="11">
    <source>
        <dbReference type="PROSITE-ProRule" id="PRU01203"/>
    </source>
</evidence>
<comment type="caution">
    <text evidence="9">Lacks conserved residue(s) required for the propagation of feature annotation.</text>
</comment>
<dbReference type="CDD" id="cd01128">
    <property type="entry name" value="rho_factor_C"/>
    <property type="match status" value="1"/>
</dbReference>
<dbReference type="Pfam" id="PF07497">
    <property type="entry name" value="Rho_RNA_bind"/>
    <property type="match status" value="1"/>
</dbReference>
<keyword evidence="6 9" id="KW-0694">RNA-binding</keyword>
<comment type="function">
    <text evidence="9">Facilitates transcription termination by a mechanism that involves Rho binding to the nascent RNA, activation of Rho's RNA-dependent ATPase activity, and release of the mRNA from the DNA template.</text>
</comment>
<dbReference type="SUPFAM" id="SSF50249">
    <property type="entry name" value="Nucleic acid-binding proteins"/>
    <property type="match status" value="1"/>
</dbReference>
<dbReference type="InterPro" id="IPR012340">
    <property type="entry name" value="NA-bd_OB-fold"/>
</dbReference>
<dbReference type="InterPro" id="IPR011113">
    <property type="entry name" value="Rho_RNA-bd"/>
</dbReference>
<dbReference type="SUPFAM" id="SSF68912">
    <property type="entry name" value="Rho N-terminal domain-like"/>
    <property type="match status" value="1"/>
</dbReference>
<organism evidence="14 15">
    <name type="scientific">Caulobacter ginsengisoli</name>
    <dbReference type="NCBI Taxonomy" id="400775"/>
    <lineage>
        <taxon>Bacteria</taxon>
        <taxon>Pseudomonadati</taxon>
        <taxon>Pseudomonadota</taxon>
        <taxon>Alphaproteobacteria</taxon>
        <taxon>Caulobacterales</taxon>
        <taxon>Caulobacteraceae</taxon>
        <taxon>Caulobacter</taxon>
    </lineage>
</organism>
<keyword evidence="7 9" id="KW-0805">Transcription regulation</keyword>
<dbReference type="PANTHER" id="PTHR46425">
    <property type="entry name" value="TRANSCRIPTION TERMINATION FACTOR RHO"/>
    <property type="match status" value="1"/>
</dbReference>
<evidence type="ECO:0000256" key="1">
    <source>
        <dbReference type="ARBA" id="ARBA00022472"/>
    </source>
</evidence>
<dbReference type="InterPro" id="IPR000194">
    <property type="entry name" value="ATPase_F1/V1/A1_a/bsu_nucl-bd"/>
</dbReference>
<comment type="similarity">
    <text evidence="9 11">Belongs to the Rho family.</text>
</comment>
<protein>
    <recommendedName>
        <fullName evidence="9 10">Transcription termination factor Rho</fullName>
        <ecNumber evidence="9 10">3.6.4.-</ecNumber>
    </recommendedName>
    <alternativeName>
        <fullName evidence="9">ATP-dependent helicase Rho</fullName>
    </alternativeName>
</protein>
<keyword evidence="15" id="KW-1185">Reference proteome</keyword>
<dbReference type="PANTHER" id="PTHR46425:SF1">
    <property type="entry name" value="TRANSCRIPTION TERMINATION FACTOR RHO"/>
    <property type="match status" value="1"/>
</dbReference>
<dbReference type="Pfam" id="PF00006">
    <property type="entry name" value="ATP-synt_ab"/>
    <property type="match status" value="1"/>
</dbReference>
<dbReference type="Gene3D" id="2.40.50.140">
    <property type="entry name" value="Nucleic acid-binding proteins"/>
    <property type="match status" value="1"/>
</dbReference>
<keyword evidence="4 9" id="KW-0347">Helicase</keyword>
<dbReference type="InterPro" id="IPR027417">
    <property type="entry name" value="P-loop_NTPase"/>
</dbReference>
<feature type="compositionally biased region" description="Acidic residues" evidence="12">
    <location>
        <begin position="31"/>
        <end position="40"/>
    </location>
</feature>
<feature type="domain" description="Rho RNA-BD" evidence="13">
    <location>
        <begin position="102"/>
        <end position="177"/>
    </location>
</feature>
<dbReference type="Gene3D" id="1.10.720.10">
    <property type="match status" value="1"/>
</dbReference>
<dbReference type="InterPro" id="IPR011129">
    <property type="entry name" value="CSD"/>
</dbReference>
<dbReference type="EC" id="3.6.4.-" evidence="9 10"/>
<comment type="caution">
    <text evidence="14">The sequence shown here is derived from an EMBL/GenBank/DDBJ whole genome shotgun (WGS) entry which is preliminary data.</text>
</comment>
<evidence type="ECO:0000256" key="2">
    <source>
        <dbReference type="ARBA" id="ARBA00022741"/>
    </source>
</evidence>
<dbReference type="InterPro" id="IPR036269">
    <property type="entry name" value="Rho_N_sf"/>
</dbReference>
<dbReference type="InterPro" id="IPR011112">
    <property type="entry name" value="Rho-like_N"/>
</dbReference>
<dbReference type="Proteomes" id="UP001228905">
    <property type="component" value="Unassembled WGS sequence"/>
</dbReference>
<dbReference type="Gene3D" id="3.40.50.300">
    <property type="entry name" value="P-loop containing nucleotide triphosphate hydrolases"/>
    <property type="match status" value="1"/>
</dbReference>
<comment type="subunit">
    <text evidence="9">Homohexamer. The homohexamer assembles into an open ring structure.</text>
</comment>
<keyword evidence="1 9" id="KW-0806">Transcription termination</keyword>
<evidence type="ECO:0000256" key="5">
    <source>
        <dbReference type="ARBA" id="ARBA00022840"/>
    </source>
</evidence>
<dbReference type="EMBL" id="JAUSVS010000006">
    <property type="protein sequence ID" value="MDQ0465298.1"/>
    <property type="molecule type" value="Genomic_DNA"/>
</dbReference>
<dbReference type="RefSeq" id="WP_307350518.1">
    <property type="nucleotide sequence ID" value="NZ_JAUSVS010000006.1"/>
</dbReference>
<feature type="binding site" evidence="9">
    <location>
        <position position="266"/>
    </location>
    <ligand>
        <name>ATP</name>
        <dbReference type="ChEBI" id="CHEBI:30616"/>
    </ligand>
</feature>
<evidence type="ECO:0000313" key="14">
    <source>
        <dbReference type="EMBL" id="MDQ0465298.1"/>
    </source>
</evidence>
<evidence type="ECO:0000256" key="10">
    <source>
        <dbReference type="NCBIfam" id="TIGR00767"/>
    </source>
</evidence>
<dbReference type="InterPro" id="IPR003593">
    <property type="entry name" value="AAA+_ATPase"/>
</dbReference>
<dbReference type="SMART" id="SM00382">
    <property type="entry name" value="AAA"/>
    <property type="match status" value="1"/>
</dbReference>
<dbReference type="SUPFAM" id="SSF52540">
    <property type="entry name" value="P-loop containing nucleoside triphosphate hydrolases"/>
    <property type="match status" value="1"/>
</dbReference>
<evidence type="ECO:0000256" key="8">
    <source>
        <dbReference type="ARBA" id="ARBA00023163"/>
    </source>
</evidence>
<evidence type="ECO:0000256" key="6">
    <source>
        <dbReference type="ARBA" id="ARBA00022884"/>
    </source>
</evidence>
<keyword evidence="2 9" id="KW-0547">Nucleotide-binding</keyword>
<reference evidence="14 15" key="1">
    <citation type="submission" date="2023-07" db="EMBL/GenBank/DDBJ databases">
        <title>Genomic Encyclopedia of Type Strains, Phase IV (KMG-IV): sequencing the most valuable type-strain genomes for metagenomic binning, comparative biology and taxonomic classification.</title>
        <authorList>
            <person name="Goeker M."/>
        </authorList>
    </citation>
    <scope>NUCLEOTIDE SEQUENCE [LARGE SCALE GENOMIC DNA]</scope>
    <source>
        <strain evidence="14 15">DSM 18695</strain>
    </source>
</reference>
<feature type="binding site" evidence="9">
    <location>
        <begin position="235"/>
        <end position="240"/>
    </location>
    <ligand>
        <name>ATP</name>
        <dbReference type="ChEBI" id="CHEBI:30616"/>
    </ligand>
</feature>
<gene>
    <name evidence="9" type="primary">rho</name>
    <name evidence="14" type="ORF">QO010_003085</name>
</gene>
<dbReference type="HAMAP" id="MF_01884">
    <property type="entry name" value="Rho"/>
    <property type="match status" value="1"/>
</dbReference>
<dbReference type="Pfam" id="PF07498">
    <property type="entry name" value="Rho_N"/>
    <property type="match status" value="1"/>
</dbReference>
<dbReference type="CDD" id="cd04459">
    <property type="entry name" value="Rho_CSD"/>
    <property type="match status" value="1"/>
</dbReference>
<sequence>MSDNNDTEIPAGEDAEVDTTPQEAVDTQAAADEENGDDGDHDVSAAVAELGLTRMSLQELKDKSPADLLALAEKLEIENANSMRKQDMMFAILKTVAEEGIEISGSGTMEVLSDGFGFLRSPESNYLPGPDDIYVSPSQIRRFGLRTGDSVDGAIRAPREGERYFSLVTVTQINFESPENVRHKVHFDNLTPLYPEERLNMELPDPTVKDRSGRVIDIVAPLGKGQRCLIVAPPRVGKTVMLQNIAKSIETNHPECYLIVLLIDERPEEVTDMRRTVKGEVISSTFDEPATRHVQVAEMVIEKAKRLVEHKRDVVILLDSVTRLGRAYNTTVPSSGKVLTGGVDANALQRPKRFFGAARNIEEGGSLSIIATALIDTGSRMDEVIFEEFKGTGNSEIILDRKVADKRIFPAIDVLKSGTRKEELITPKDQLTKTYILRRILNPMGAQDAIEFLLDKMRQSKTNGDFFNSMNT</sequence>
<dbReference type="InterPro" id="IPR041703">
    <property type="entry name" value="Rho_factor_ATP-bd"/>
</dbReference>
<evidence type="ECO:0000256" key="7">
    <source>
        <dbReference type="ARBA" id="ARBA00023015"/>
    </source>
</evidence>
<feature type="region of interest" description="Disordered" evidence="12">
    <location>
        <begin position="1"/>
        <end position="42"/>
    </location>
</feature>
<dbReference type="SMART" id="SM00357">
    <property type="entry name" value="CSP"/>
    <property type="match status" value="1"/>
</dbReference>
<proteinExistence type="inferred from homology"/>
<dbReference type="NCBIfam" id="TIGR00767">
    <property type="entry name" value="rho"/>
    <property type="match status" value="1"/>
</dbReference>
<evidence type="ECO:0000256" key="12">
    <source>
        <dbReference type="SAM" id="MobiDB-lite"/>
    </source>
</evidence>
<evidence type="ECO:0000256" key="9">
    <source>
        <dbReference type="HAMAP-Rule" id="MF_01884"/>
    </source>
</evidence>
<keyword evidence="5 9" id="KW-0067">ATP-binding</keyword>
<evidence type="ECO:0000313" key="15">
    <source>
        <dbReference type="Proteomes" id="UP001228905"/>
    </source>
</evidence>
<dbReference type="PROSITE" id="PS51856">
    <property type="entry name" value="RHO_RNA_BD"/>
    <property type="match status" value="1"/>
</dbReference>
<keyword evidence="3 9" id="KW-0378">Hydrolase</keyword>
<evidence type="ECO:0000259" key="13">
    <source>
        <dbReference type="PROSITE" id="PS51856"/>
    </source>
</evidence>
<keyword evidence="8 9" id="KW-0804">Transcription</keyword>
<name>A0ABU0IVX4_9CAUL</name>
<dbReference type="SMART" id="SM00959">
    <property type="entry name" value="Rho_N"/>
    <property type="match status" value="1"/>
</dbReference>